<organism evidence="1">
    <name type="scientific">Aegilops tauschii</name>
    <name type="common">Tausch's goatgrass</name>
    <name type="synonym">Aegilops squarrosa</name>
    <dbReference type="NCBI Taxonomy" id="37682"/>
    <lineage>
        <taxon>Eukaryota</taxon>
        <taxon>Viridiplantae</taxon>
        <taxon>Streptophyta</taxon>
        <taxon>Embryophyta</taxon>
        <taxon>Tracheophyta</taxon>
        <taxon>Spermatophyta</taxon>
        <taxon>Magnoliopsida</taxon>
        <taxon>Liliopsida</taxon>
        <taxon>Poales</taxon>
        <taxon>Poaceae</taxon>
        <taxon>BOP clade</taxon>
        <taxon>Pooideae</taxon>
        <taxon>Triticodae</taxon>
        <taxon>Triticeae</taxon>
        <taxon>Triticinae</taxon>
        <taxon>Aegilops</taxon>
    </lineage>
</organism>
<accession>N1QSU1</accession>
<name>N1QSU1_AEGTA</name>
<proteinExistence type="predicted"/>
<dbReference type="AlphaFoldDB" id="N1QSU1"/>
<reference evidence="1" key="1">
    <citation type="submission" date="2015-06" db="UniProtKB">
        <authorList>
            <consortium name="EnsemblPlants"/>
        </authorList>
    </citation>
    <scope>IDENTIFICATION</scope>
</reference>
<evidence type="ECO:0000313" key="1">
    <source>
        <dbReference type="EnsemblPlants" id="EMT03499"/>
    </source>
</evidence>
<sequence length="95" mass="10222">MAALTLAMLLALLRGFPQVLLSAAAFDEQLWYLIGQVGWGVGQAPIESSVLDSLPPHQSSSVHRGRALLLRGLPGDAAPPTSFSRKDALMVTWWP</sequence>
<dbReference type="EnsemblPlants" id="EMT03499">
    <property type="protein sequence ID" value="EMT03499"/>
    <property type="gene ID" value="F775_09529"/>
</dbReference>
<protein>
    <submittedName>
        <fullName evidence="1">Uncharacterized protein</fullName>
    </submittedName>
</protein>